<gene>
    <name evidence="3" type="ORF">HYPSUDRAFT_194823</name>
</gene>
<dbReference type="EMBL" id="KN817665">
    <property type="protein sequence ID" value="KJA14772.1"/>
    <property type="molecule type" value="Genomic_DNA"/>
</dbReference>
<reference evidence="4" key="1">
    <citation type="submission" date="2014-04" db="EMBL/GenBank/DDBJ databases">
        <title>Evolutionary Origins and Diversification of the Mycorrhizal Mutualists.</title>
        <authorList>
            <consortium name="DOE Joint Genome Institute"/>
            <consortium name="Mycorrhizal Genomics Consortium"/>
            <person name="Kohler A."/>
            <person name="Kuo A."/>
            <person name="Nagy L.G."/>
            <person name="Floudas D."/>
            <person name="Copeland A."/>
            <person name="Barry K.W."/>
            <person name="Cichocki N."/>
            <person name="Veneault-Fourrey C."/>
            <person name="LaButti K."/>
            <person name="Lindquist E.A."/>
            <person name="Lipzen A."/>
            <person name="Lundell T."/>
            <person name="Morin E."/>
            <person name="Murat C."/>
            <person name="Riley R."/>
            <person name="Ohm R."/>
            <person name="Sun H."/>
            <person name="Tunlid A."/>
            <person name="Henrissat B."/>
            <person name="Grigoriev I.V."/>
            <person name="Hibbett D.S."/>
            <person name="Martin F."/>
        </authorList>
    </citation>
    <scope>NUCLEOTIDE SEQUENCE [LARGE SCALE GENOMIC DNA]</scope>
    <source>
        <strain evidence="4">FD-334 SS-4</strain>
    </source>
</reference>
<dbReference type="SUPFAM" id="SSF52540">
    <property type="entry name" value="P-loop containing nucleoside triphosphate hydrolases"/>
    <property type="match status" value="1"/>
</dbReference>
<dbReference type="InterPro" id="IPR027417">
    <property type="entry name" value="P-loop_NTPase"/>
</dbReference>
<dbReference type="OrthoDB" id="5967843at2759"/>
<organism evidence="3 4">
    <name type="scientific">Hypholoma sublateritium (strain FD-334 SS-4)</name>
    <dbReference type="NCBI Taxonomy" id="945553"/>
    <lineage>
        <taxon>Eukaryota</taxon>
        <taxon>Fungi</taxon>
        <taxon>Dikarya</taxon>
        <taxon>Basidiomycota</taxon>
        <taxon>Agaricomycotina</taxon>
        <taxon>Agaricomycetes</taxon>
        <taxon>Agaricomycetidae</taxon>
        <taxon>Agaricales</taxon>
        <taxon>Agaricineae</taxon>
        <taxon>Strophariaceae</taxon>
        <taxon>Hypholoma</taxon>
    </lineage>
</organism>
<dbReference type="PANTHER" id="PTHR10039">
    <property type="entry name" value="AMELOGENIN"/>
    <property type="match status" value="1"/>
</dbReference>
<accession>A0A0D2KJG6</accession>
<name>A0A0D2KJG6_HYPSF</name>
<dbReference type="Proteomes" id="UP000054270">
    <property type="component" value="Unassembled WGS sequence"/>
</dbReference>
<dbReference type="Pfam" id="PF24883">
    <property type="entry name" value="NPHP3_N"/>
    <property type="match status" value="1"/>
</dbReference>
<dbReference type="PANTHER" id="PTHR10039:SF14">
    <property type="entry name" value="NACHT DOMAIN-CONTAINING PROTEIN"/>
    <property type="match status" value="1"/>
</dbReference>
<dbReference type="AlphaFoldDB" id="A0A0D2KJG6"/>
<dbReference type="InterPro" id="IPR007111">
    <property type="entry name" value="NACHT_NTPase"/>
</dbReference>
<dbReference type="Gene3D" id="3.40.50.300">
    <property type="entry name" value="P-loop containing nucleotide triphosphate hydrolases"/>
    <property type="match status" value="1"/>
</dbReference>
<dbReference type="PROSITE" id="PS50837">
    <property type="entry name" value="NACHT"/>
    <property type="match status" value="1"/>
</dbReference>
<keyword evidence="1" id="KW-0677">Repeat</keyword>
<evidence type="ECO:0000313" key="4">
    <source>
        <dbReference type="Proteomes" id="UP000054270"/>
    </source>
</evidence>
<evidence type="ECO:0000313" key="3">
    <source>
        <dbReference type="EMBL" id="KJA14772.1"/>
    </source>
</evidence>
<sequence>MFRNTHGNIINDSTLIQVNGDYHYNYVSPEVRKQEALQRLFEHIALGAFHNSGDRRDPPKCHPHTREAVKRDIMKWAQDPSNLRLLMWIYGPAGAGKSAIMQTIAELCNELRILGGSFFFFRRTVERDVADHLITTLAYQLAKKVPGFEDQLAAIIHNDPAVLSRNLTCQMKALILDPMAAVAAEDPSSVLQMYVILVDGLDECHSEESQCEIINVLSSSTSPHLRFIIASRPELAIRNSFSIPHIQNQTQTLALDNNYHPDDDIRQFLKDKFQEIKTSHMLRRSLASNWPRRDIMDKLVCNSSGQFIYAATAIRYIASSRHSPIEHLDTILKARLSPDQSDTPFALLDSLYHQIFAAVDDLPAVLDILRILLSDINMRLDHCPCYIEILLGYSPGQAQLILCDMHSLLQVHIDSDDECKNEITLYHKSLGDFLFDPLRSKHLYIQPNKLQQFYFINLLDHFEALLLSDIPSDASAAGDLWRILKDAFYQWNLILSLEVANALSRSMPNIIKVCVKGYDRNVTFVAYSALDQYYIWLDIQVWFYFCF</sequence>
<proteinExistence type="predicted"/>
<protein>
    <recommendedName>
        <fullName evidence="2">NACHT domain-containing protein</fullName>
    </recommendedName>
</protein>
<dbReference type="OMA" id="FLAYMCH"/>
<feature type="domain" description="NACHT" evidence="2">
    <location>
        <begin position="85"/>
        <end position="233"/>
    </location>
</feature>
<evidence type="ECO:0000259" key="2">
    <source>
        <dbReference type="PROSITE" id="PS50837"/>
    </source>
</evidence>
<dbReference type="STRING" id="945553.A0A0D2KJG6"/>
<keyword evidence="4" id="KW-1185">Reference proteome</keyword>
<dbReference type="InterPro" id="IPR056884">
    <property type="entry name" value="NPHP3-like_N"/>
</dbReference>
<evidence type="ECO:0000256" key="1">
    <source>
        <dbReference type="ARBA" id="ARBA00022737"/>
    </source>
</evidence>